<dbReference type="AlphaFoldDB" id="A0A9J6P543"/>
<name>A0A9J6P543_9CLOT</name>
<organism evidence="1 2">
    <name type="scientific">Oceanirhabdus seepicola</name>
    <dbReference type="NCBI Taxonomy" id="2828781"/>
    <lineage>
        <taxon>Bacteria</taxon>
        <taxon>Bacillati</taxon>
        <taxon>Bacillota</taxon>
        <taxon>Clostridia</taxon>
        <taxon>Eubacteriales</taxon>
        <taxon>Clostridiaceae</taxon>
        <taxon>Oceanirhabdus</taxon>
    </lineage>
</organism>
<reference evidence="1" key="1">
    <citation type="journal article" date="2021" name="mSystems">
        <title>Bacteria and Archaea Synergistically Convert Glycine Betaine to Biogenic Methane in the Formosa Cold Seep of the South China Sea.</title>
        <authorList>
            <person name="Li L."/>
            <person name="Zhang W."/>
            <person name="Zhang S."/>
            <person name="Song L."/>
            <person name="Sun Q."/>
            <person name="Zhang H."/>
            <person name="Xiang H."/>
            <person name="Dong X."/>
        </authorList>
    </citation>
    <scope>NUCLEOTIDE SEQUENCE</scope>
    <source>
        <strain evidence="1">ZWT</strain>
    </source>
</reference>
<reference evidence="1" key="2">
    <citation type="submission" date="2021-04" db="EMBL/GenBank/DDBJ databases">
        <authorList>
            <person name="Dong X."/>
        </authorList>
    </citation>
    <scope>NUCLEOTIDE SEQUENCE</scope>
    <source>
        <strain evidence="1">ZWT</strain>
    </source>
</reference>
<dbReference type="EMBL" id="JAGSOJ010000003">
    <property type="protein sequence ID" value="MCM1991209.1"/>
    <property type="molecule type" value="Genomic_DNA"/>
</dbReference>
<gene>
    <name evidence="1" type="ORF">KDK92_15855</name>
</gene>
<dbReference type="RefSeq" id="WP_250860315.1">
    <property type="nucleotide sequence ID" value="NZ_JAGSOJ010000003.1"/>
</dbReference>
<evidence type="ECO:0000313" key="2">
    <source>
        <dbReference type="Proteomes" id="UP001056429"/>
    </source>
</evidence>
<accession>A0A9J6P543</accession>
<protein>
    <submittedName>
        <fullName evidence="1">Uncharacterized protein</fullName>
    </submittedName>
</protein>
<evidence type="ECO:0000313" key="1">
    <source>
        <dbReference type="EMBL" id="MCM1991209.1"/>
    </source>
</evidence>
<sequence length="56" mass="6788">MRHNHEGTVDRVRSFLREGKGMTEIMNITKLSSEEFLEIRNKLQSKYKKEHNDRLR</sequence>
<proteinExistence type="predicted"/>
<dbReference type="Proteomes" id="UP001056429">
    <property type="component" value="Unassembled WGS sequence"/>
</dbReference>
<comment type="caution">
    <text evidence="1">The sequence shown here is derived from an EMBL/GenBank/DDBJ whole genome shotgun (WGS) entry which is preliminary data.</text>
</comment>
<keyword evidence="2" id="KW-1185">Reference proteome</keyword>